<dbReference type="PROSITE" id="PS51352">
    <property type="entry name" value="THIOREDOXIN_2"/>
    <property type="match status" value="1"/>
</dbReference>
<dbReference type="FunFam" id="3.40.30.10:FF:000013">
    <property type="entry name" value="Blast:Protein SCO1 homolog, mitochondrial"/>
    <property type="match status" value="1"/>
</dbReference>
<protein>
    <submittedName>
        <fullName evidence="4">Cytochrome oxidase biogenesis protein Sco1/SenC/PrrC, thiol-disulfide reductase involved in Cu(I) insertion into CoxII Cu(A) center</fullName>
    </submittedName>
</protein>
<keyword evidence="2" id="KW-0186">Copper</keyword>
<organism evidence="4">
    <name type="scientific">hydrothermal vent metagenome</name>
    <dbReference type="NCBI Taxonomy" id="652676"/>
    <lineage>
        <taxon>unclassified sequences</taxon>
        <taxon>metagenomes</taxon>
        <taxon>ecological metagenomes</taxon>
    </lineage>
</organism>
<gene>
    <name evidence="4" type="ORF">MNBD_GAMMA23-2324</name>
</gene>
<evidence type="ECO:0000256" key="1">
    <source>
        <dbReference type="ARBA" id="ARBA00010996"/>
    </source>
</evidence>
<sequence>MPQTNKNNNLILTAVAIVSVVVGVLVSQKLIKTPAAIPENLSATLLDKAKPLRNFELINHNNKPFNLNSLKGNWSFLFFGYTHCPDVCPLAMQVMRKVWRAPELKTVTASKMQMIFVSVDPDRDTPTLLKSYAQYYNPAFIGVTGKADEIDNITKQIGILYGFDEPNKNGDYNVSHSGQIILIDPQGNMRAVFSPPLNPKSITQDFIAIKKWVEDNT</sequence>
<evidence type="ECO:0000256" key="2">
    <source>
        <dbReference type="ARBA" id="ARBA00023008"/>
    </source>
</evidence>
<dbReference type="InterPro" id="IPR013766">
    <property type="entry name" value="Thioredoxin_domain"/>
</dbReference>
<dbReference type="InterPro" id="IPR036249">
    <property type="entry name" value="Thioredoxin-like_sf"/>
</dbReference>
<dbReference type="PANTHER" id="PTHR12151:SF25">
    <property type="entry name" value="LINALOOL DEHYDRATASE_ISOMERASE DOMAIN-CONTAINING PROTEIN"/>
    <property type="match status" value="1"/>
</dbReference>
<dbReference type="EMBL" id="UOFT01000039">
    <property type="protein sequence ID" value="VAW94601.1"/>
    <property type="molecule type" value="Genomic_DNA"/>
</dbReference>
<proteinExistence type="inferred from homology"/>
<evidence type="ECO:0000313" key="4">
    <source>
        <dbReference type="EMBL" id="VAW94601.1"/>
    </source>
</evidence>
<dbReference type="CDD" id="cd02968">
    <property type="entry name" value="SCO"/>
    <property type="match status" value="1"/>
</dbReference>
<dbReference type="PANTHER" id="PTHR12151">
    <property type="entry name" value="ELECTRON TRANSPORT PROTIN SCO1/SENC FAMILY MEMBER"/>
    <property type="match status" value="1"/>
</dbReference>
<dbReference type="Gene3D" id="3.40.30.10">
    <property type="entry name" value="Glutaredoxin"/>
    <property type="match status" value="1"/>
</dbReference>
<reference evidence="4" key="1">
    <citation type="submission" date="2018-06" db="EMBL/GenBank/DDBJ databases">
        <authorList>
            <person name="Zhirakovskaya E."/>
        </authorList>
    </citation>
    <scope>NUCLEOTIDE SEQUENCE</scope>
</reference>
<name>A0A3B0ZSC7_9ZZZZ</name>
<dbReference type="SUPFAM" id="SSF52833">
    <property type="entry name" value="Thioredoxin-like"/>
    <property type="match status" value="1"/>
</dbReference>
<evidence type="ECO:0000259" key="3">
    <source>
        <dbReference type="PROSITE" id="PS51352"/>
    </source>
</evidence>
<feature type="domain" description="Thioredoxin" evidence="3">
    <location>
        <begin position="46"/>
        <end position="217"/>
    </location>
</feature>
<dbReference type="Pfam" id="PF02630">
    <property type="entry name" value="SCO1-SenC"/>
    <property type="match status" value="1"/>
</dbReference>
<dbReference type="AlphaFoldDB" id="A0A3B0ZSC7"/>
<dbReference type="InterPro" id="IPR003782">
    <property type="entry name" value="SCO1/SenC"/>
</dbReference>
<comment type="similarity">
    <text evidence="1">Belongs to the SCO1/2 family.</text>
</comment>
<accession>A0A3B0ZSC7</accession>